<proteinExistence type="predicted"/>
<sequence length="203" mass="23608">MTIDREDLLNSIIDSLDRIHHIELEDIPNIDLYMDQVTTFMESKLRSTTRNPAEDKILTKTMINNYAKNDLLPPPVRKKYSKEHILLLIFIYYYKGILSIGDIQSLLKPLTQRYFHAADGAPDLGYIYQEVFSLEEDAVADLKEDIIKKFATSQKIFQDAPKEDQEVLQLFSFISMLSYDVYVKRLLIEKMIDSFKDATAKSK</sequence>
<dbReference type="OrthoDB" id="3191472at2"/>
<keyword evidence="2" id="KW-1185">Reference proteome</keyword>
<accession>A0A3A9AD58</accession>
<dbReference type="PANTHER" id="PTHR40056">
    <property type="entry name" value="HYPOTHETICAL CYTOSOLIC PROTEIN"/>
    <property type="match status" value="1"/>
</dbReference>
<dbReference type="Proteomes" id="UP000280696">
    <property type="component" value="Unassembled WGS sequence"/>
</dbReference>
<comment type="caution">
    <text evidence="1">The sequence shown here is derived from an EMBL/GenBank/DDBJ whole genome shotgun (WGS) entry which is preliminary data.</text>
</comment>
<dbReference type="Pfam" id="PF08876">
    <property type="entry name" value="DUF1836"/>
    <property type="match status" value="1"/>
</dbReference>
<dbReference type="EMBL" id="RAYQ01000021">
    <property type="protein sequence ID" value="RKI89572.1"/>
    <property type="molecule type" value="Genomic_DNA"/>
</dbReference>
<evidence type="ECO:0000313" key="1">
    <source>
        <dbReference type="EMBL" id="RKI89572.1"/>
    </source>
</evidence>
<protein>
    <submittedName>
        <fullName evidence="1">DUF1836 domain-containing protein</fullName>
    </submittedName>
</protein>
<evidence type="ECO:0000313" key="2">
    <source>
        <dbReference type="Proteomes" id="UP000280696"/>
    </source>
</evidence>
<dbReference type="RefSeq" id="WP_120471609.1">
    <property type="nucleotide sequence ID" value="NZ_CATAJS010000011.1"/>
</dbReference>
<dbReference type="AlphaFoldDB" id="A0A3A9AD58"/>
<gene>
    <name evidence="1" type="ORF">D7V94_17540</name>
</gene>
<organism evidence="1 2">
    <name type="scientific">Parablautia intestinalis</name>
    <dbReference type="NCBI Taxonomy" id="2320100"/>
    <lineage>
        <taxon>Bacteria</taxon>
        <taxon>Bacillati</taxon>
        <taxon>Bacillota</taxon>
        <taxon>Clostridia</taxon>
        <taxon>Lachnospirales</taxon>
        <taxon>Lachnospiraceae</taxon>
        <taxon>Parablautia</taxon>
    </lineage>
</organism>
<dbReference type="PANTHER" id="PTHR40056:SF1">
    <property type="entry name" value="DUF1836 DOMAIN-CONTAINING PROTEIN"/>
    <property type="match status" value="1"/>
</dbReference>
<name>A0A3A9AD58_9FIRM</name>
<reference evidence="1 2" key="1">
    <citation type="submission" date="2018-09" db="EMBL/GenBank/DDBJ databases">
        <title>Murine metabolic-syndrome-specific gut microbial biobank.</title>
        <authorList>
            <person name="Liu C."/>
        </authorList>
    </citation>
    <scope>NUCLEOTIDE SEQUENCE [LARGE SCALE GENOMIC DNA]</scope>
    <source>
        <strain evidence="1 2">0.1xD8-82</strain>
    </source>
</reference>
<dbReference type="InterPro" id="IPR014975">
    <property type="entry name" value="DUF1836"/>
</dbReference>